<feature type="region of interest" description="Disordered" evidence="1">
    <location>
        <begin position="1"/>
        <end position="23"/>
    </location>
</feature>
<dbReference type="Proteomes" id="UP000807025">
    <property type="component" value="Unassembled WGS sequence"/>
</dbReference>
<comment type="caution">
    <text evidence="2">The sequence shown here is derived from an EMBL/GenBank/DDBJ whole genome shotgun (WGS) entry which is preliminary data.</text>
</comment>
<evidence type="ECO:0000313" key="2">
    <source>
        <dbReference type="EMBL" id="KAF9501709.1"/>
    </source>
</evidence>
<dbReference type="AlphaFoldDB" id="A0A9P6A8T7"/>
<keyword evidence="3" id="KW-1185">Reference proteome</keyword>
<dbReference type="EMBL" id="MU154522">
    <property type="protein sequence ID" value="KAF9501709.1"/>
    <property type="molecule type" value="Genomic_DNA"/>
</dbReference>
<name>A0A9P6A8T7_PLEER</name>
<organism evidence="2 3">
    <name type="scientific">Pleurotus eryngii</name>
    <name type="common">Boletus of the steppes</name>
    <dbReference type="NCBI Taxonomy" id="5323"/>
    <lineage>
        <taxon>Eukaryota</taxon>
        <taxon>Fungi</taxon>
        <taxon>Dikarya</taxon>
        <taxon>Basidiomycota</taxon>
        <taxon>Agaricomycotina</taxon>
        <taxon>Agaricomycetes</taxon>
        <taxon>Agaricomycetidae</taxon>
        <taxon>Agaricales</taxon>
        <taxon>Pleurotineae</taxon>
        <taxon>Pleurotaceae</taxon>
        <taxon>Pleurotus</taxon>
    </lineage>
</organism>
<evidence type="ECO:0000256" key="1">
    <source>
        <dbReference type="SAM" id="MobiDB-lite"/>
    </source>
</evidence>
<feature type="region of interest" description="Disordered" evidence="1">
    <location>
        <begin position="145"/>
        <end position="168"/>
    </location>
</feature>
<proteinExistence type="predicted"/>
<protein>
    <submittedName>
        <fullName evidence="2">Uncharacterized protein</fullName>
    </submittedName>
</protein>
<gene>
    <name evidence="2" type="ORF">BDN71DRAFT_1500737</name>
</gene>
<accession>A0A9P6A8T7</accession>
<evidence type="ECO:0000313" key="3">
    <source>
        <dbReference type="Proteomes" id="UP000807025"/>
    </source>
</evidence>
<reference evidence="2" key="1">
    <citation type="submission" date="2020-11" db="EMBL/GenBank/DDBJ databases">
        <authorList>
            <consortium name="DOE Joint Genome Institute"/>
            <person name="Ahrendt S."/>
            <person name="Riley R."/>
            <person name="Andreopoulos W."/>
            <person name="Labutti K."/>
            <person name="Pangilinan J."/>
            <person name="Ruiz-Duenas F.J."/>
            <person name="Barrasa J.M."/>
            <person name="Sanchez-Garcia M."/>
            <person name="Camarero S."/>
            <person name="Miyauchi S."/>
            <person name="Serrano A."/>
            <person name="Linde D."/>
            <person name="Babiker R."/>
            <person name="Drula E."/>
            <person name="Ayuso-Fernandez I."/>
            <person name="Pacheco R."/>
            <person name="Padilla G."/>
            <person name="Ferreira P."/>
            <person name="Barriuso J."/>
            <person name="Kellner H."/>
            <person name="Castanera R."/>
            <person name="Alfaro M."/>
            <person name="Ramirez L."/>
            <person name="Pisabarro A.G."/>
            <person name="Kuo A."/>
            <person name="Tritt A."/>
            <person name="Lipzen A."/>
            <person name="He G."/>
            <person name="Yan M."/>
            <person name="Ng V."/>
            <person name="Cullen D."/>
            <person name="Martin F."/>
            <person name="Rosso M.-N."/>
            <person name="Henrissat B."/>
            <person name="Hibbett D."/>
            <person name="Martinez A.T."/>
            <person name="Grigoriev I.V."/>
        </authorList>
    </citation>
    <scope>NUCLEOTIDE SEQUENCE</scope>
    <source>
        <strain evidence="2">ATCC 90797</strain>
    </source>
</reference>
<dbReference type="OrthoDB" id="10618447at2759"/>
<sequence length="238" mass="25411">MRHIDAYEHSSNCVMSGDHAEEEPLGNTPDLGLNANSNDLVEVAAQVAARLAPNILINLTRLTRLSSKRALVSSCPLWRSSTGGPPPLHWPILELPKELSDWMVEAPTIAICWRMARWEERDVSESGGPGNPGFLSGDTLHKRQQAQDVAGNSLTSLPETSPPSPPVTVTVPLLPHQHSATCTPSGTTSCTSVRTAEQSIHTPGVSNPLLLPIYHAVAPLFGIYGPAIDTTLDVAING</sequence>